<evidence type="ECO:0000256" key="4">
    <source>
        <dbReference type="ARBA" id="ARBA00022692"/>
    </source>
</evidence>
<dbReference type="Proteomes" id="UP000650224">
    <property type="component" value="Unassembled WGS sequence"/>
</dbReference>
<keyword evidence="4 8" id="KW-0812">Transmembrane</keyword>
<dbReference type="EMBL" id="JACSPR010000001">
    <property type="protein sequence ID" value="MBD8028957.1"/>
    <property type="molecule type" value="Genomic_DNA"/>
</dbReference>
<gene>
    <name evidence="9" type="ORF">H9627_01200</name>
</gene>
<dbReference type="AlphaFoldDB" id="A0A8I0HN30"/>
<evidence type="ECO:0000256" key="3">
    <source>
        <dbReference type="ARBA" id="ARBA00022679"/>
    </source>
</evidence>
<keyword evidence="5 8" id="KW-1133">Transmembrane helix</keyword>
<feature type="transmembrane region" description="Helical" evidence="8">
    <location>
        <begin position="375"/>
        <end position="393"/>
    </location>
</feature>
<evidence type="ECO:0000256" key="5">
    <source>
        <dbReference type="ARBA" id="ARBA00022989"/>
    </source>
</evidence>
<accession>A0A8I0HN30</accession>
<reference evidence="9 10" key="1">
    <citation type="submission" date="2020-08" db="EMBL/GenBank/DDBJ databases">
        <title>A Genomic Blueprint of the Chicken Gut Microbiome.</title>
        <authorList>
            <person name="Gilroy R."/>
            <person name="Ravi A."/>
            <person name="Getino M."/>
            <person name="Pursley I."/>
            <person name="Horton D.L."/>
            <person name="Alikhan N.-F."/>
            <person name="Baker D."/>
            <person name="Gharbi K."/>
            <person name="Hall N."/>
            <person name="Watson M."/>
            <person name="Adriaenssens E.M."/>
            <person name="Foster-Nyarko E."/>
            <person name="Jarju S."/>
            <person name="Secka A."/>
            <person name="Antonio M."/>
            <person name="Oren A."/>
            <person name="Chaudhuri R."/>
            <person name="La Ragione R.M."/>
            <person name="Hildebrand F."/>
            <person name="Pallen M.J."/>
        </authorList>
    </citation>
    <scope>NUCLEOTIDE SEQUENCE [LARGE SCALE GENOMIC DNA]</scope>
    <source>
        <strain evidence="9 10">Sa1YVA5</strain>
    </source>
</reference>
<keyword evidence="6 8" id="KW-0472">Membrane</keyword>
<feature type="transmembrane region" description="Helical" evidence="8">
    <location>
        <begin position="294"/>
        <end position="316"/>
    </location>
</feature>
<dbReference type="InterPro" id="IPR018584">
    <property type="entry name" value="GT87"/>
</dbReference>
<comment type="similarity">
    <text evidence="7">Belongs to the glycosyltransferase 87 family.</text>
</comment>
<comment type="caution">
    <text evidence="9">The sequence shown here is derived from an EMBL/GenBank/DDBJ whole genome shotgun (WGS) entry which is preliminary data.</text>
</comment>
<dbReference type="RefSeq" id="WP_191732201.1">
    <property type="nucleotide sequence ID" value="NZ_JACSPR010000001.1"/>
</dbReference>
<feature type="transmembrane region" description="Helical" evidence="8">
    <location>
        <begin position="12"/>
        <end position="31"/>
    </location>
</feature>
<feature type="transmembrane region" description="Helical" evidence="8">
    <location>
        <begin position="171"/>
        <end position="197"/>
    </location>
</feature>
<feature type="transmembrane region" description="Helical" evidence="8">
    <location>
        <begin position="99"/>
        <end position="119"/>
    </location>
</feature>
<organism evidence="9 10">
    <name type="scientific">Corynebacterium gallinarum</name>
    <dbReference type="NCBI Taxonomy" id="2762214"/>
    <lineage>
        <taxon>Bacteria</taxon>
        <taxon>Bacillati</taxon>
        <taxon>Actinomycetota</taxon>
        <taxon>Actinomycetes</taxon>
        <taxon>Mycobacteriales</taxon>
        <taxon>Corynebacteriaceae</taxon>
        <taxon>Corynebacterium</taxon>
    </lineage>
</organism>
<evidence type="ECO:0000313" key="10">
    <source>
        <dbReference type="Proteomes" id="UP000650224"/>
    </source>
</evidence>
<keyword evidence="3" id="KW-0808">Transferase</keyword>
<keyword evidence="2" id="KW-1003">Cell membrane</keyword>
<feature type="transmembrane region" description="Helical" evidence="8">
    <location>
        <begin position="337"/>
        <end position="355"/>
    </location>
</feature>
<feature type="transmembrane region" description="Helical" evidence="8">
    <location>
        <begin position="267"/>
        <end position="288"/>
    </location>
</feature>
<proteinExistence type="inferred from homology"/>
<evidence type="ECO:0000256" key="6">
    <source>
        <dbReference type="ARBA" id="ARBA00023136"/>
    </source>
</evidence>
<dbReference type="GO" id="GO:0005886">
    <property type="term" value="C:plasma membrane"/>
    <property type="evidence" value="ECO:0007669"/>
    <property type="project" value="UniProtKB-SubCell"/>
</dbReference>
<protein>
    <submittedName>
        <fullName evidence="9">DUF2029 domain-containing protein</fullName>
    </submittedName>
</protein>
<evidence type="ECO:0000256" key="8">
    <source>
        <dbReference type="SAM" id="Phobius"/>
    </source>
</evidence>
<evidence type="ECO:0000256" key="7">
    <source>
        <dbReference type="ARBA" id="ARBA00024033"/>
    </source>
</evidence>
<feature type="transmembrane region" description="Helical" evidence="8">
    <location>
        <begin position="71"/>
        <end position="87"/>
    </location>
</feature>
<keyword evidence="10" id="KW-1185">Reference proteome</keyword>
<dbReference type="Pfam" id="PF09594">
    <property type="entry name" value="GT87"/>
    <property type="match status" value="1"/>
</dbReference>
<feature type="transmembrane region" description="Helical" evidence="8">
    <location>
        <begin position="203"/>
        <end position="222"/>
    </location>
</feature>
<sequence>MHPDINTGVRWAPVVSWVIVAAVTVGVSLNTELRWRYLLDMHVYIQGAEHFWTGTDLYGTFFPTRNEGLPFTYPPFGAIVFTPLWLLTEAIGQTATERVFTLVSVTMLWLVARTLAHAVPVGKHRVKVSVMLVVLMCSLPVMSTLDLGQINTVLMALVITDVGRLFPRIPLGLLTGIAAAIKLTPLVFGLYFLILWITRRKPAGLIGMGTGFLGATGLAWLFNPGASVTYWTQTLFSSNRIGEPWYAKNASIRGLLARFPDLEAASLLWGLSVLIVIAAVAVAVLRVLRSGDTPLHHLLAITLVALISLLCSPVSWHHHWVWLGPLAICLWFTGHRFLAVWAVFSQTFGAFHMFLPSSGGVEFFWNPLEHLLATHYLWFSLIVLVCVMIRPTVDRGVKPRVGLPD</sequence>
<evidence type="ECO:0000256" key="1">
    <source>
        <dbReference type="ARBA" id="ARBA00004651"/>
    </source>
</evidence>
<name>A0A8I0HN30_9CORY</name>
<evidence type="ECO:0000256" key="2">
    <source>
        <dbReference type="ARBA" id="ARBA00022475"/>
    </source>
</evidence>
<dbReference type="GO" id="GO:0016758">
    <property type="term" value="F:hexosyltransferase activity"/>
    <property type="evidence" value="ECO:0007669"/>
    <property type="project" value="InterPro"/>
</dbReference>
<comment type="subcellular location">
    <subcellularLocation>
        <location evidence="1">Cell membrane</location>
        <topology evidence="1">Multi-pass membrane protein</topology>
    </subcellularLocation>
</comment>
<evidence type="ECO:0000313" key="9">
    <source>
        <dbReference type="EMBL" id="MBD8028957.1"/>
    </source>
</evidence>